<name>H5TFG0_9ALTE</name>
<keyword evidence="2" id="KW-1185">Reference proteome</keyword>
<sequence length="42" mass="4597">MIKIMANIEAFTSKQTLIVKKSIYLPKDTCASLIIALESAPT</sequence>
<evidence type="ECO:0000313" key="2">
    <source>
        <dbReference type="Proteomes" id="UP000053586"/>
    </source>
</evidence>
<accession>H5TFG0</accession>
<proteinExistence type="predicted"/>
<dbReference type="AlphaFoldDB" id="H5TFG0"/>
<evidence type="ECO:0000313" key="1">
    <source>
        <dbReference type="EMBL" id="GAB57037.1"/>
    </source>
</evidence>
<dbReference type="Proteomes" id="UP000053586">
    <property type="component" value="Unassembled WGS sequence"/>
</dbReference>
<protein>
    <submittedName>
        <fullName evidence="1">Uncharacterized protein</fullName>
    </submittedName>
</protein>
<reference evidence="1 2" key="1">
    <citation type="journal article" date="2012" name="J. Bacteriol.">
        <title>Genome sequence of proteorhodopsin-containing sea ice bacterium Glaciecola punicea ACAM 611T.</title>
        <authorList>
            <person name="Qin Q.-L."/>
            <person name="Xie B.-B."/>
            <person name="Shu Y.-L."/>
            <person name="Rong J.-C."/>
            <person name="Zhao D.-L."/>
            <person name="Zhang X.-Y."/>
            <person name="Chen X.-L."/>
            <person name="Zhou B.-C."/>
            <person name="Zhanga Y.-Z."/>
        </authorList>
    </citation>
    <scope>NUCLEOTIDE SEQUENCE [LARGE SCALE GENOMIC DNA]</scope>
    <source>
        <strain evidence="1 2">ACAM 611</strain>
    </source>
</reference>
<dbReference type="EMBL" id="BAET01000035">
    <property type="protein sequence ID" value="GAB57037.1"/>
    <property type="molecule type" value="Genomic_DNA"/>
</dbReference>
<gene>
    <name evidence="1" type="ORF">GPUN_2924</name>
</gene>
<comment type="caution">
    <text evidence="1">The sequence shown here is derived from an EMBL/GenBank/DDBJ whole genome shotgun (WGS) entry which is preliminary data.</text>
</comment>
<reference evidence="1 2" key="2">
    <citation type="journal article" date="2017" name="Antonie Van Leeuwenhoek">
        <title>Rhizobium rhizosphaerae sp. nov., a novel species isolated from rice rhizosphere.</title>
        <authorList>
            <person name="Zhao J.J."/>
            <person name="Zhang J."/>
            <person name="Zhang R.J."/>
            <person name="Zhang C.W."/>
            <person name="Yin H.Q."/>
            <person name="Zhang X.X."/>
        </authorList>
    </citation>
    <scope>NUCLEOTIDE SEQUENCE [LARGE SCALE GENOMIC DNA]</scope>
    <source>
        <strain evidence="1 2">ACAM 611</strain>
    </source>
</reference>
<organism evidence="1 2">
    <name type="scientific">Glaciecola punicea ACAM 611</name>
    <dbReference type="NCBI Taxonomy" id="1121923"/>
    <lineage>
        <taxon>Bacteria</taxon>
        <taxon>Pseudomonadati</taxon>
        <taxon>Pseudomonadota</taxon>
        <taxon>Gammaproteobacteria</taxon>
        <taxon>Alteromonadales</taxon>
        <taxon>Alteromonadaceae</taxon>
        <taxon>Glaciecola</taxon>
    </lineage>
</organism>